<dbReference type="STRING" id="349521.HCH_02648"/>
<dbReference type="CDD" id="cd17989">
    <property type="entry name" value="DEXHc_HrpA"/>
    <property type="match status" value="1"/>
</dbReference>
<dbReference type="FunFam" id="1.20.120.1080:FF:000005">
    <property type="entry name" value="ATP-dependent helicase HrpA"/>
    <property type="match status" value="1"/>
</dbReference>
<dbReference type="PROSITE" id="PS51194">
    <property type="entry name" value="HELICASE_CTER"/>
    <property type="match status" value="1"/>
</dbReference>
<organism evidence="8 9">
    <name type="scientific">Hahella chejuensis (strain KCTC 2396)</name>
    <dbReference type="NCBI Taxonomy" id="349521"/>
    <lineage>
        <taxon>Bacteria</taxon>
        <taxon>Pseudomonadati</taxon>
        <taxon>Pseudomonadota</taxon>
        <taxon>Gammaproteobacteria</taxon>
        <taxon>Oceanospirillales</taxon>
        <taxon>Hahellaceae</taxon>
        <taxon>Hahella</taxon>
    </lineage>
</organism>
<dbReference type="Pfam" id="PF00271">
    <property type="entry name" value="Helicase_C"/>
    <property type="match status" value="1"/>
</dbReference>
<keyword evidence="2" id="KW-0378">Hydrolase</keyword>
<keyword evidence="3 8" id="KW-0347">Helicase</keyword>
<evidence type="ECO:0000259" key="7">
    <source>
        <dbReference type="PROSITE" id="PS51194"/>
    </source>
</evidence>
<dbReference type="Pfam" id="PF04408">
    <property type="entry name" value="WHD_HA2"/>
    <property type="match status" value="1"/>
</dbReference>
<dbReference type="Gene3D" id="3.40.50.300">
    <property type="entry name" value="P-loop containing nucleotide triphosphate hydrolases"/>
    <property type="match status" value="2"/>
</dbReference>
<dbReference type="eggNOG" id="COG1643">
    <property type="taxonomic scope" value="Bacteria"/>
</dbReference>
<protein>
    <submittedName>
        <fullName evidence="8">ATP-dependent helicase HrpA</fullName>
    </submittedName>
</protein>
<dbReference type="PROSITE" id="PS51192">
    <property type="entry name" value="HELICASE_ATP_BIND_1"/>
    <property type="match status" value="1"/>
</dbReference>
<reference evidence="8 9" key="1">
    <citation type="journal article" date="2005" name="Nucleic Acids Res.">
        <title>Genomic blueprint of Hahella chejuensis, a marine microbe producing an algicidal agent.</title>
        <authorList>
            <person name="Jeong H."/>
            <person name="Yim J.H."/>
            <person name="Lee C."/>
            <person name="Choi S.-H."/>
            <person name="Park Y.K."/>
            <person name="Yoon S.H."/>
            <person name="Hur C.-G."/>
            <person name="Kang H.-Y."/>
            <person name="Kim D."/>
            <person name="Lee H.H."/>
            <person name="Park K.H."/>
            <person name="Park S.-H."/>
            <person name="Park H.-S."/>
            <person name="Lee H.K."/>
            <person name="Oh T.K."/>
            <person name="Kim J.F."/>
        </authorList>
    </citation>
    <scope>NUCLEOTIDE SEQUENCE [LARGE SCALE GENOMIC DNA]</scope>
    <source>
        <strain evidence="8 9">KCTC 2396</strain>
    </source>
</reference>
<dbReference type="SMART" id="SM00487">
    <property type="entry name" value="DEXDc"/>
    <property type="match status" value="1"/>
</dbReference>
<evidence type="ECO:0000256" key="4">
    <source>
        <dbReference type="ARBA" id="ARBA00022840"/>
    </source>
</evidence>
<proteinExistence type="predicted"/>
<evidence type="ECO:0000256" key="1">
    <source>
        <dbReference type="ARBA" id="ARBA00022741"/>
    </source>
</evidence>
<dbReference type="SMART" id="SM00847">
    <property type="entry name" value="HA2"/>
    <property type="match status" value="1"/>
</dbReference>
<dbReference type="PANTHER" id="PTHR18934:SF99">
    <property type="entry name" value="ATP-DEPENDENT RNA HELICASE DHX37-RELATED"/>
    <property type="match status" value="1"/>
</dbReference>
<dbReference type="InterPro" id="IPR011709">
    <property type="entry name" value="DEAD-box_helicase_OB_fold"/>
</dbReference>
<dbReference type="GO" id="GO:0003723">
    <property type="term" value="F:RNA binding"/>
    <property type="evidence" value="ECO:0007669"/>
    <property type="project" value="TreeGrafter"/>
</dbReference>
<dbReference type="OrthoDB" id="9805617at2"/>
<keyword evidence="5" id="KW-0175">Coiled coil</keyword>
<dbReference type="GO" id="GO:0003724">
    <property type="term" value="F:RNA helicase activity"/>
    <property type="evidence" value="ECO:0007669"/>
    <property type="project" value="InterPro"/>
</dbReference>
<keyword evidence="1" id="KW-0547">Nucleotide-binding</keyword>
<dbReference type="Pfam" id="PF00270">
    <property type="entry name" value="DEAD"/>
    <property type="match status" value="1"/>
</dbReference>
<dbReference type="EMBL" id="CP000155">
    <property type="protein sequence ID" value="ABC29437.1"/>
    <property type="molecule type" value="Genomic_DNA"/>
</dbReference>
<dbReference type="KEGG" id="hch:HCH_02648"/>
<dbReference type="PANTHER" id="PTHR18934">
    <property type="entry name" value="ATP-DEPENDENT RNA HELICASE"/>
    <property type="match status" value="1"/>
</dbReference>
<dbReference type="RefSeq" id="WP_011396506.1">
    <property type="nucleotide sequence ID" value="NC_007645.1"/>
</dbReference>
<feature type="coiled-coil region" evidence="5">
    <location>
        <begin position="976"/>
        <end position="1003"/>
    </location>
</feature>
<feature type="domain" description="Helicase ATP-binding" evidence="6">
    <location>
        <begin position="77"/>
        <end position="240"/>
    </location>
</feature>
<dbReference type="InterPro" id="IPR014001">
    <property type="entry name" value="Helicase_ATP-bd"/>
</dbReference>
<dbReference type="InterPro" id="IPR027417">
    <property type="entry name" value="P-loop_NTPase"/>
</dbReference>
<dbReference type="NCBIfam" id="NF008348">
    <property type="entry name" value="PRK11131.1"/>
    <property type="match status" value="1"/>
</dbReference>
<dbReference type="NCBIfam" id="TIGR01967">
    <property type="entry name" value="DEAH_box_HrpA"/>
    <property type="match status" value="1"/>
</dbReference>
<feature type="domain" description="Helicase C-terminal" evidence="7">
    <location>
        <begin position="270"/>
        <end position="440"/>
    </location>
</feature>
<keyword evidence="9" id="KW-1185">Reference proteome</keyword>
<dbReference type="GO" id="GO:0016787">
    <property type="term" value="F:hydrolase activity"/>
    <property type="evidence" value="ECO:0007669"/>
    <property type="project" value="UniProtKB-KW"/>
</dbReference>
<accession>Q2SIT7</accession>
<evidence type="ECO:0000256" key="5">
    <source>
        <dbReference type="SAM" id="Coils"/>
    </source>
</evidence>
<evidence type="ECO:0000313" key="8">
    <source>
        <dbReference type="EMBL" id="ABC29437.1"/>
    </source>
</evidence>
<evidence type="ECO:0000313" key="9">
    <source>
        <dbReference type="Proteomes" id="UP000000238"/>
    </source>
</evidence>
<name>Q2SIT7_HAHCH</name>
<dbReference type="SUPFAM" id="SSF52540">
    <property type="entry name" value="P-loop containing nucleoside triphosphate hydrolases"/>
    <property type="match status" value="1"/>
</dbReference>
<dbReference type="InterPro" id="IPR001650">
    <property type="entry name" value="Helicase_C-like"/>
</dbReference>
<keyword evidence="4" id="KW-0067">ATP-binding</keyword>
<dbReference type="GO" id="GO:0005524">
    <property type="term" value="F:ATP binding"/>
    <property type="evidence" value="ECO:0007669"/>
    <property type="project" value="UniProtKB-KW"/>
</dbReference>
<dbReference type="InterPro" id="IPR007502">
    <property type="entry name" value="Helicase-assoc_dom"/>
</dbReference>
<dbReference type="Pfam" id="PF11898">
    <property type="entry name" value="DUF3418"/>
    <property type="match status" value="1"/>
</dbReference>
<dbReference type="CDD" id="cd18791">
    <property type="entry name" value="SF2_C_RHA"/>
    <property type="match status" value="1"/>
</dbReference>
<dbReference type="Pfam" id="PF07717">
    <property type="entry name" value="OB_NTP_bind"/>
    <property type="match status" value="1"/>
</dbReference>
<dbReference type="InterPro" id="IPR048333">
    <property type="entry name" value="HA2_WH"/>
</dbReference>
<dbReference type="Gene3D" id="1.20.120.1080">
    <property type="match status" value="1"/>
</dbReference>
<dbReference type="InterPro" id="IPR011545">
    <property type="entry name" value="DEAD/DEAH_box_helicase_dom"/>
</dbReference>
<evidence type="ECO:0000256" key="2">
    <source>
        <dbReference type="ARBA" id="ARBA00022801"/>
    </source>
</evidence>
<dbReference type="InterPro" id="IPR010222">
    <property type="entry name" value="RNA_helicase_HrpA"/>
</dbReference>
<dbReference type="InterPro" id="IPR003593">
    <property type="entry name" value="AAA+_ATPase"/>
</dbReference>
<dbReference type="SMART" id="SM00382">
    <property type="entry name" value="AAA"/>
    <property type="match status" value="1"/>
</dbReference>
<dbReference type="FunFam" id="3.40.50.300:FF:000575">
    <property type="entry name" value="ATP-dependent helicase hrpA"/>
    <property type="match status" value="1"/>
</dbReference>
<evidence type="ECO:0000259" key="6">
    <source>
        <dbReference type="PROSITE" id="PS51192"/>
    </source>
</evidence>
<dbReference type="Pfam" id="PF21010">
    <property type="entry name" value="HA2_C"/>
    <property type="match status" value="1"/>
</dbReference>
<gene>
    <name evidence="8" type="primary">hrpA</name>
    <name evidence="8" type="ordered locus">HCH_02648</name>
</gene>
<dbReference type="HOGENOM" id="CLU_001832_3_2_6"/>
<evidence type="ECO:0000256" key="3">
    <source>
        <dbReference type="ARBA" id="ARBA00022806"/>
    </source>
</evidence>
<sequence>MSSETRFDPSLVLIKDRFRLQRQWREIAKGSVAEKDVEKFWRATLRSMEIRAARLQAMPQVRYPDNLPVADKLEEIKKAISENQVVIIAGETGSGKTTQLPKICLDLGRGVEGLIGHTQPRRLAARSVANRIAEELGCEVGKQVGYQVRFTDHTDDSTLVKLMTDGILLAETQNDRFLNRYDTIIIDEAHERSLNIDFLIGYLKNLLPKRPDLKVIITSATIDLDRFSEHFNGAPVVEVSGRTYPVELHYRPLTTMDDEVDIGLQDGVVHVIREIERMEREQRKPPGDILIFMVGEREIRETAQRLRKEEFRNTEILPLYARLSNQEQNRIFQSHGGRRIVVSTNVAETSLTVPGIRYVIDPGQVRISRYSYRSKVQRLPIEAISQASAEQRKGRCGRVAEGVCFRLYSEEDFNGRDPFTDPEILRTNLASVILQMLSLRLGDIQKFPFMQKPDKRYINDGYKLLEELGAVNAQRQMTPIGRTLARFPIDPRLARMLVAAAEGHCLKEMLIIVSALAVQDPRERPMEFQQAADEKHAQWADEQSDFVSLLNLWNGYETQRQELSANQLRNYCKKNFLSFLRMREWRDTHRQLLLLCHEQNYKENTEPAAYDELHQALLAGLITQIGQKDEKGEYAGPRQRKFVIFPGSKVRKKAPNWIMSAEVVETSRLFARTVARMEPGWIEKVAPQLLKSSYLEPHWSKKRGEALAFQQVSLYGLIVVPRRQVSYGRIDPQFSREALIREGLIEGEINSRLPFILHNAECREEVEQIEAKARRRDLLVDDEVLFQFYDEQLPADITTVKGLEYWYKRLPDGDKKALLLSPEALLRVLPEVKLEEQFPDALLWNGQQFQLSYRFEPGAKDDGVTVRMPAAAMAQAPVGLLDWLAPGMRKEKCEALIRSLPKAIRKNFVPVPDFAKAASDAMVPDNHPMSLALGEQLRKMTGIQVAPEQWDESLLPPHLRMNIQVVDSQGGVIDQGRDYHELVKRLEGRLEKLAQESDSLFKEKAGLTEWTFGVLQEKVAVSQAGASLFLYPYLQDQGATVALKSAFDAGFAQAQHRLGMARLIMLRLADTVKYLKKNLPKRKEIGLYYAPTGKLDGLVDELALTACIEVFLKDKPAIANADEFARRVQQYKADLIPKAEELALLLHEILQAYHRITKALGKNTVLALAMFLGDVKRQLQHLIYPGFLTEAPLEWLRQYPRYLAAIEERLDKMPRQIAQERQFQLMFETLWSQYNARKEKHQREGYVDEELANFRWMLEEFRVSYFAQKLGTLMSVSEKKLQKQWEKVRI</sequence>
<dbReference type="SMART" id="SM00490">
    <property type="entry name" value="HELICc"/>
    <property type="match status" value="1"/>
</dbReference>
<dbReference type="Proteomes" id="UP000000238">
    <property type="component" value="Chromosome"/>
</dbReference>
<dbReference type="InterPro" id="IPR024590">
    <property type="entry name" value="HrpA_C"/>
</dbReference>